<dbReference type="OrthoDB" id="9764259at2"/>
<gene>
    <name evidence="8" type="ORF">FOM92_03500</name>
</gene>
<feature type="transmembrane region" description="Helical" evidence="6">
    <location>
        <begin position="226"/>
        <end position="249"/>
    </location>
</feature>
<evidence type="ECO:0000256" key="1">
    <source>
        <dbReference type="ARBA" id="ARBA00004141"/>
    </source>
</evidence>
<feature type="transmembrane region" description="Helical" evidence="6">
    <location>
        <begin position="255"/>
        <end position="275"/>
    </location>
</feature>
<accession>A0A553WIL9</accession>
<comment type="caution">
    <text evidence="8">The sequence shown here is derived from an EMBL/GenBank/DDBJ whole genome shotgun (WGS) entry which is preliminary data.</text>
</comment>
<feature type="transmembrane region" description="Helical" evidence="6">
    <location>
        <begin position="287"/>
        <end position="305"/>
    </location>
</feature>
<dbReference type="EMBL" id="VKKU01000001">
    <property type="protein sequence ID" value="TSB04501.1"/>
    <property type="molecule type" value="Genomic_DNA"/>
</dbReference>
<keyword evidence="2" id="KW-0813">Transport</keyword>
<evidence type="ECO:0000313" key="9">
    <source>
        <dbReference type="Proteomes" id="UP000320160"/>
    </source>
</evidence>
<dbReference type="Pfam" id="PF07690">
    <property type="entry name" value="MFS_1"/>
    <property type="match status" value="1"/>
</dbReference>
<feature type="transmembrane region" description="Helical" evidence="6">
    <location>
        <begin position="53"/>
        <end position="70"/>
    </location>
</feature>
<dbReference type="SUPFAM" id="SSF103473">
    <property type="entry name" value="MFS general substrate transporter"/>
    <property type="match status" value="1"/>
</dbReference>
<dbReference type="PRINTS" id="PR01035">
    <property type="entry name" value="TCRTETA"/>
</dbReference>
<feature type="transmembrane region" description="Helical" evidence="6">
    <location>
        <begin position="14"/>
        <end position="33"/>
    </location>
</feature>
<evidence type="ECO:0000259" key="7">
    <source>
        <dbReference type="PROSITE" id="PS50850"/>
    </source>
</evidence>
<evidence type="ECO:0000313" key="8">
    <source>
        <dbReference type="EMBL" id="TSB04501.1"/>
    </source>
</evidence>
<dbReference type="Proteomes" id="UP000320160">
    <property type="component" value="Unassembled WGS sequence"/>
</dbReference>
<dbReference type="InterPro" id="IPR036259">
    <property type="entry name" value="MFS_trans_sf"/>
</dbReference>
<dbReference type="PROSITE" id="PS50850">
    <property type="entry name" value="MFS"/>
    <property type="match status" value="1"/>
</dbReference>
<keyword evidence="9" id="KW-1185">Reference proteome</keyword>
<comment type="subcellular location">
    <subcellularLocation>
        <location evidence="1">Membrane</location>
        <topology evidence="1">Multi-pass membrane protein</topology>
    </subcellularLocation>
</comment>
<dbReference type="PANTHER" id="PTHR23504">
    <property type="entry name" value="MAJOR FACILITATOR SUPERFAMILY DOMAIN-CONTAINING PROTEIN 10"/>
    <property type="match status" value="1"/>
</dbReference>
<keyword evidence="5 6" id="KW-0472">Membrane</keyword>
<dbReference type="InterPro" id="IPR001958">
    <property type="entry name" value="Tet-R_TetA/multi-R_MdtG-like"/>
</dbReference>
<proteinExistence type="predicted"/>
<dbReference type="PANTHER" id="PTHR23504:SF15">
    <property type="entry name" value="MAJOR FACILITATOR SUPERFAMILY (MFS) PROFILE DOMAIN-CONTAINING PROTEIN"/>
    <property type="match status" value="1"/>
</dbReference>
<protein>
    <submittedName>
        <fullName evidence="8">TCR/Tet family MFS transporter</fullName>
    </submittedName>
</protein>
<evidence type="ECO:0000256" key="3">
    <source>
        <dbReference type="ARBA" id="ARBA00022692"/>
    </source>
</evidence>
<evidence type="ECO:0000256" key="4">
    <source>
        <dbReference type="ARBA" id="ARBA00022989"/>
    </source>
</evidence>
<evidence type="ECO:0000256" key="2">
    <source>
        <dbReference type="ARBA" id="ARBA00022448"/>
    </source>
</evidence>
<sequence>MFTDPVLQKRAQRFVLLTVFIYAVGFGIITPVLPDLIRELTGLGMSEATRLGAWIGAAYAIFQFLLGPMMGNLGDRFGRRPVFLFSLFGFGADFLLMGLAPSIIWLFIGRSIAGGLGAIFGPANAAMADMSRAEDRAASFGKVGAAFGLGFILGPALGGLLADYGTRLPFLIAAGLAFANGIYGYFVFPETMPKERQRPFQWRRANPLGALANLAKIRGILPIASIYFLWLCATNIYPASWTFFAPIQFGWDSKMVGISLTLVGVSLLLFQSMVIGRAVKRFGERNTAVIGMAFGLASFTITAFLTNGAIALLLNVLNGFSGMAMPAINAMMSRRTPPNQQGELQGMNGSLSALSFLMAQLVYNNILATFTSDKAPIYFPGAPFLVAAGLSIVTLLALLLVSKREPDPEQN</sequence>
<dbReference type="RefSeq" id="WP_143775389.1">
    <property type="nucleotide sequence ID" value="NZ_VKKU01000001.1"/>
</dbReference>
<dbReference type="Gene3D" id="1.20.1250.20">
    <property type="entry name" value="MFS general substrate transporter like domains"/>
    <property type="match status" value="1"/>
</dbReference>
<dbReference type="InterPro" id="IPR011701">
    <property type="entry name" value="MFS"/>
</dbReference>
<keyword evidence="3 6" id="KW-0812">Transmembrane</keyword>
<dbReference type="CDD" id="cd17388">
    <property type="entry name" value="MFS_TetA"/>
    <property type="match status" value="1"/>
</dbReference>
<evidence type="ECO:0000256" key="5">
    <source>
        <dbReference type="ARBA" id="ARBA00023136"/>
    </source>
</evidence>
<dbReference type="GO" id="GO:0022857">
    <property type="term" value="F:transmembrane transporter activity"/>
    <property type="evidence" value="ECO:0007669"/>
    <property type="project" value="InterPro"/>
</dbReference>
<dbReference type="InterPro" id="IPR020846">
    <property type="entry name" value="MFS_dom"/>
</dbReference>
<dbReference type="AlphaFoldDB" id="A0A553WIL9"/>
<feature type="domain" description="Major facilitator superfamily (MFS) profile" evidence="7">
    <location>
        <begin position="11"/>
        <end position="406"/>
    </location>
</feature>
<name>A0A553WIL9_9SPHN</name>
<feature type="transmembrane region" description="Helical" evidence="6">
    <location>
        <begin position="143"/>
        <end position="162"/>
    </location>
</feature>
<feature type="transmembrane region" description="Helical" evidence="6">
    <location>
        <begin position="112"/>
        <end position="131"/>
    </location>
</feature>
<feature type="transmembrane region" description="Helical" evidence="6">
    <location>
        <begin position="377"/>
        <end position="401"/>
    </location>
</feature>
<reference evidence="8 9" key="1">
    <citation type="submission" date="2019-07" db="EMBL/GenBank/DDBJ databases">
        <authorList>
            <person name="Park M."/>
        </authorList>
    </citation>
    <scope>NUCLEOTIDE SEQUENCE [LARGE SCALE GENOMIC DNA]</scope>
    <source>
        <strain evidence="8 9">KCTC32445</strain>
    </source>
</reference>
<feature type="transmembrane region" description="Helical" evidence="6">
    <location>
        <begin position="168"/>
        <end position="188"/>
    </location>
</feature>
<feature type="transmembrane region" description="Helical" evidence="6">
    <location>
        <begin position="82"/>
        <end position="106"/>
    </location>
</feature>
<evidence type="ECO:0000256" key="6">
    <source>
        <dbReference type="SAM" id="Phobius"/>
    </source>
</evidence>
<keyword evidence="4 6" id="KW-1133">Transmembrane helix</keyword>
<organism evidence="8 9">
    <name type="scientific">Sphingorhabdus contaminans</name>
    <dbReference type="NCBI Taxonomy" id="1343899"/>
    <lineage>
        <taxon>Bacteria</taxon>
        <taxon>Pseudomonadati</taxon>
        <taxon>Pseudomonadota</taxon>
        <taxon>Alphaproteobacteria</taxon>
        <taxon>Sphingomonadales</taxon>
        <taxon>Sphingomonadaceae</taxon>
        <taxon>Sphingorhabdus</taxon>
    </lineage>
</organism>
<dbReference type="GO" id="GO:0016020">
    <property type="term" value="C:membrane"/>
    <property type="evidence" value="ECO:0007669"/>
    <property type="project" value="UniProtKB-SubCell"/>
</dbReference>